<dbReference type="Gene3D" id="3.30.2290.10">
    <property type="entry name" value="PmbA/TldD superfamily"/>
    <property type="match status" value="1"/>
</dbReference>
<evidence type="ECO:0000259" key="3">
    <source>
        <dbReference type="Pfam" id="PF19289"/>
    </source>
</evidence>
<dbReference type="KEGG" id="kmn:HW532_05175"/>
<accession>A0A7S8C2F3</accession>
<dbReference type="Pfam" id="PF01523">
    <property type="entry name" value="PmbA_TldD_1st"/>
    <property type="match status" value="1"/>
</dbReference>
<dbReference type="Pfam" id="PF19289">
    <property type="entry name" value="PmbA_TldD_3rd"/>
    <property type="match status" value="1"/>
</dbReference>
<dbReference type="RefSeq" id="WP_213163377.1">
    <property type="nucleotide sequence ID" value="NZ_CP058214.1"/>
</dbReference>
<feature type="domain" description="Metalloprotease TldD/E C-terminal" evidence="3">
    <location>
        <begin position="232"/>
        <end position="448"/>
    </location>
</feature>
<dbReference type="InterPro" id="IPR036059">
    <property type="entry name" value="TldD/PmbA_sf"/>
</dbReference>
<dbReference type="GO" id="GO:0005829">
    <property type="term" value="C:cytosol"/>
    <property type="evidence" value="ECO:0007669"/>
    <property type="project" value="TreeGrafter"/>
</dbReference>
<dbReference type="InterPro" id="IPR035068">
    <property type="entry name" value="TldD/PmbA_N"/>
</dbReference>
<dbReference type="GO" id="GO:0006508">
    <property type="term" value="P:proteolysis"/>
    <property type="evidence" value="ECO:0007669"/>
    <property type="project" value="InterPro"/>
</dbReference>
<dbReference type="InterPro" id="IPR045570">
    <property type="entry name" value="Metalloprtase-TldD/E_cen_dom"/>
</dbReference>
<evidence type="ECO:0000313" key="6">
    <source>
        <dbReference type="Proteomes" id="UP000593594"/>
    </source>
</evidence>
<dbReference type="InterPro" id="IPR002510">
    <property type="entry name" value="Metalloprtase-TldD/E_N"/>
</dbReference>
<evidence type="ECO:0000313" key="5">
    <source>
        <dbReference type="EMBL" id="QPC42145.1"/>
    </source>
</evidence>
<dbReference type="InterPro" id="IPR047657">
    <property type="entry name" value="PmbA"/>
</dbReference>
<dbReference type="EMBL" id="CP058214">
    <property type="protein sequence ID" value="QPC42145.1"/>
    <property type="molecule type" value="Genomic_DNA"/>
</dbReference>
<dbReference type="PANTHER" id="PTHR43421:SF1">
    <property type="entry name" value="METALLOPROTEASE PMBA"/>
    <property type="match status" value="1"/>
</dbReference>
<keyword evidence="6" id="KW-1185">Reference proteome</keyword>
<dbReference type="InterPro" id="IPR045569">
    <property type="entry name" value="Metalloprtase-TldD/E_C"/>
</dbReference>
<reference evidence="5 6" key="1">
    <citation type="submission" date="2020-06" db="EMBL/GenBank/DDBJ databases">
        <title>Genome sequence of 2 isolates from Red Sea Mangroves.</title>
        <authorList>
            <person name="Sefrji F."/>
            <person name="Michoud G."/>
            <person name="Merlino G."/>
            <person name="Daffonchio D."/>
        </authorList>
    </citation>
    <scope>NUCLEOTIDE SEQUENCE [LARGE SCALE GENOMIC DNA]</scope>
    <source>
        <strain evidence="5 6">R1DC25</strain>
    </source>
</reference>
<dbReference type="Proteomes" id="UP000593594">
    <property type="component" value="Chromosome"/>
</dbReference>
<dbReference type="SUPFAM" id="SSF111283">
    <property type="entry name" value="Putative modulator of DNA gyrase, PmbA/TldD"/>
    <property type="match status" value="1"/>
</dbReference>
<evidence type="ECO:0000256" key="1">
    <source>
        <dbReference type="ARBA" id="ARBA00005836"/>
    </source>
</evidence>
<name>A0A7S8C2F3_9HYPH</name>
<feature type="domain" description="Metalloprotease TldD/E central" evidence="4">
    <location>
        <begin position="122"/>
        <end position="225"/>
    </location>
</feature>
<proteinExistence type="inferred from homology"/>
<dbReference type="Pfam" id="PF19290">
    <property type="entry name" value="PmbA_TldD_2nd"/>
    <property type="match status" value="1"/>
</dbReference>
<gene>
    <name evidence="5" type="ORF">HW532_05175</name>
</gene>
<protein>
    <submittedName>
        <fullName evidence="5">TldD/PmbA family protein</fullName>
    </submittedName>
</protein>
<sequence>MTEPDQKHLIAIADHALDLARRNGADQADVVIAESTSLSASVRLGALEDVERAEDRELGLRVFTGHSQAIVSTTDFSAKSLETLAERAVAMARIAPPDEHSGLADPDELAADWPDLDLRDAAAPDAEALQARALEAEDAARAVDGVTNSEGAGAGYGLIGVVLATSTGFCGAYRRTGYGISCSALAGEGTGMERDHDSASAVHYADLDDAAAIGRRAGERAVRRLSPRKVSSQTVPVVYDPRVSRSLLGHLAGAISGTAITRGTSFLKDRMGDQVFAPGIAIVDAPLRPRGLRSRPFDGEGIAGHSREIVSDGRLQTWVLDCYSARRLGLRTTGHASRGASSSPSPSVTNLSLMPGPLSPEALIGEIPSGLYVTELMGMGVNGVTGDYSRGASGFWIENGEIAYPVSEITIAGNLKDMFASLAPADDLVYRYGVDAPTCRVEAMTIAGT</sequence>
<comment type="similarity">
    <text evidence="1">Belongs to the peptidase U62 family.</text>
</comment>
<dbReference type="AlphaFoldDB" id="A0A7S8C2F3"/>
<dbReference type="GO" id="GO:0008237">
    <property type="term" value="F:metallopeptidase activity"/>
    <property type="evidence" value="ECO:0007669"/>
    <property type="project" value="InterPro"/>
</dbReference>
<evidence type="ECO:0000259" key="2">
    <source>
        <dbReference type="Pfam" id="PF01523"/>
    </source>
</evidence>
<feature type="domain" description="Metalloprotease TldD/E N-terminal" evidence="2">
    <location>
        <begin position="28"/>
        <end position="92"/>
    </location>
</feature>
<evidence type="ECO:0000259" key="4">
    <source>
        <dbReference type="Pfam" id="PF19290"/>
    </source>
</evidence>
<organism evidence="5 6">
    <name type="scientific">Kaustia mangrovi</name>
    <dbReference type="NCBI Taxonomy" id="2593653"/>
    <lineage>
        <taxon>Bacteria</taxon>
        <taxon>Pseudomonadati</taxon>
        <taxon>Pseudomonadota</taxon>
        <taxon>Alphaproteobacteria</taxon>
        <taxon>Hyphomicrobiales</taxon>
        <taxon>Parvibaculaceae</taxon>
        <taxon>Kaustia</taxon>
    </lineage>
</organism>
<dbReference type="PANTHER" id="PTHR43421">
    <property type="entry name" value="METALLOPROTEASE PMBA"/>
    <property type="match status" value="1"/>
</dbReference>